<dbReference type="EMBL" id="JAYXUG010000031">
    <property type="protein sequence ID" value="MEC6833875.1"/>
    <property type="molecule type" value="Genomic_DNA"/>
</dbReference>
<proteinExistence type="predicted"/>
<dbReference type="RefSeq" id="WP_327775702.1">
    <property type="nucleotide sequence ID" value="NZ_JAYXUG010000031.1"/>
</dbReference>
<accession>A0ABU6LCP2</accession>
<evidence type="ECO:0000313" key="1">
    <source>
        <dbReference type="EMBL" id="MEC6833875.1"/>
    </source>
</evidence>
<organism evidence="1 2">
    <name type="scientific">Photobacterium toruni</name>
    <dbReference type="NCBI Taxonomy" id="1935446"/>
    <lineage>
        <taxon>Bacteria</taxon>
        <taxon>Pseudomonadati</taxon>
        <taxon>Pseudomonadota</taxon>
        <taxon>Gammaproteobacteria</taxon>
        <taxon>Vibrionales</taxon>
        <taxon>Vibrionaceae</taxon>
        <taxon>Photobacterium</taxon>
    </lineage>
</organism>
<name>A0ABU6LCP2_9GAMM</name>
<evidence type="ECO:0000313" key="2">
    <source>
        <dbReference type="Proteomes" id="UP001306119"/>
    </source>
</evidence>
<comment type="caution">
    <text evidence="1">The sequence shown here is derived from an EMBL/GenBank/DDBJ whole genome shotgun (WGS) entry which is preliminary data.</text>
</comment>
<keyword evidence="2" id="KW-1185">Reference proteome</keyword>
<reference evidence="1 2" key="1">
    <citation type="submission" date="2024-01" db="EMBL/GenBank/DDBJ databases">
        <title>Active colonisers of the gastrointestinal tract of Atlantic salmon farmed in a warm water region.</title>
        <authorList>
            <person name="Bowman J.P."/>
        </authorList>
    </citation>
    <scope>NUCLEOTIDE SEQUENCE [LARGE SCALE GENOMIC DNA]</scope>
    <source>
        <strain evidence="1 2">S3MW1</strain>
    </source>
</reference>
<protein>
    <submittedName>
        <fullName evidence="1">Uncharacterized protein</fullName>
    </submittedName>
</protein>
<gene>
    <name evidence="1" type="ORF">VXS06_19095</name>
</gene>
<sequence>MTTYTFEIVIAGIKIVSDDDLFDISDALYDAGCKDSHPEAYNGTLSISFTRKADSYETAIKTAIEQIESIDNLKIDSVNSDKNK</sequence>
<dbReference type="Proteomes" id="UP001306119">
    <property type="component" value="Unassembled WGS sequence"/>
</dbReference>